<name>A0A5B7E5J7_PORTR</name>
<protein>
    <submittedName>
        <fullName evidence="1">Uncharacterized protein</fullName>
    </submittedName>
</protein>
<reference evidence="1 2" key="1">
    <citation type="submission" date="2019-05" db="EMBL/GenBank/DDBJ databases">
        <title>Another draft genome of Portunus trituberculatus and its Hox gene families provides insights of decapod evolution.</title>
        <authorList>
            <person name="Jeong J.-H."/>
            <person name="Song I."/>
            <person name="Kim S."/>
            <person name="Choi T."/>
            <person name="Kim D."/>
            <person name="Ryu S."/>
            <person name="Kim W."/>
        </authorList>
    </citation>
    <scope>NUCLEOTIDE SEQUENCE [LARGE SCALE GENOMIC DNA]</scope>
    <source>
        <tissue evidence="1">Muscle</tissue>
    </source>
</reference>
<dbReference type="AlphaFoldDB" id="A0A5B7E5J7"/>
<evidence type="ECO:0000313" key="2">
    <source>
        <dbReference type="Proteomes" id="UP000324222"/>
    </source>
</evidence>
<dbReference type="Proteomes" id="UP000324222">
    <property type="component" value="Unassembled WGS sequence"/>
</dbReference>
<organism evidence="1 2">
    <name type="scientific">Portunus trituberculatus</name>
    <name type="common">Swimming crab</name>
    <name type="synonym">Neptunus trituberculatus</name>
    <dbReference type="NCBI Taxonomy" id="210409"/>
    <lineage>
        <taxon>Eukaryota</taxon>
        <taxon>Metazoa</taxon>
        <taxon>Ecdysozoa</taxon>
        <taxon>Arthropoda</taxon>
        <taxon>Crustacea</taxon>
        <taxon>Multicrustacea</taxon>
        <taxon>Malacostraca</taxon>
        <taxon>Eumalacostraca</taxon>
        <taxon>Eucarida</taxon>
        <taxon>Decapoda</taxon>
        <taxon>Pleocyemata</taxon>
        <taxon>Brachyura</taxon>
        <taxon>Eubrachyura</taxon>
        <taxon>Portunoidea</taxon>
        <taxon>Portunidae</taxon>
        <taxon>Portuninae</taxon>
        <taxon>Portunus</taxon>
    </lineage>
</organism>
<gene>
    <name evidence="1" type="ORF">E2C01_021889</name>
</gene>
<comment type="caution">
    <text evidence="1">The sequence shown here is derived from an EMBL/GenBank/DDBJ whole genome shotgun (WGS) entry which is preliminary data.</text>
</comment>
<accession>A0A5B7E5J7</accession>
<evidence type="ECO:0000313" key="1">
    <source>
        <dbReference type="EMBL" id="MPC28679.1"/>
    </source>
</evidence>
<keyword evidence="2" id="KW-1185">Reference proteome</keyword>
<sequence>MMEVYLASVNVLRAYYVGLVVLVTTAGLTCGGGSGGGSGGRSWGYGNRVHQLTEEAIAPMTPTYIGVPHVAALHTIGANSTKCTAAEKLMWNIKIVKTVAINLPNVNKMV</sequence>
<dbReference type="EMBL" id="VSRR010001949">
    <property type="protein sequence ID" value="MPC28679.1"/>
    <property type="molecule type" value="Genomic_DNA"/>
</dbReference>
<proteinExistence type="predicted"/>